<feature type="compositionally biased region" description="Polar residues" evidence="1">
    <location>
        <begin position="780"/>
        <end position="796"/>
    </location>
</feature>
<keyword evidence="2" id="KW-0472">Membrane</keyword>
<dbReference type="Pfam" id="PF25564">
    <property type="entry name" value="DUF7933"/>
    <property type="match status" value="1"/>
</dbReference>
<feature type="compositionally biased region" description="Low complexity" evidence="1">
    <location>
        <begin position="798"/>
        <end position="817"/>
    </location>
</feature>
<evidence type="ECO:0000256" key="2">
    <source>
        <dbReference type="SAM" id="Phobius"/>
    </source>
</evidence>
<feature type="domain" description="DUF7933" evidence="4">
    <location>
        <begin position="353"/>
        <end position="458"/>
    </location>
</feature>
<feature type="domain" description="DUF6923" evidence="3">
    <location>
        <begin position="92"/>
        <end position="349"/>
    </location>
</feature>
<dbReference type="InterPro" id="IPR011041">
    <property type="entry name" value="Quinoprot_gluc/sorb_DH_b-prop"/>
</dbReference>
<dbReference type="OrthoDB" id="6074739at2"/>
<dbReference type="InterPro" id="IPR054215">
    <property type="entry name" value="DUF6923"/>
</dbReference>
<dbReference type="eggNOG" id="COG4932">
    <property type="taxonomic scope" value="Bacteria"/>
</dbReference>
<dbReference type="KEGG" id="mic:Mic7113_1484"/>
<proteinExistence type="predicted"/>
<feature type="region of interest" description="Disordered" evidence="1">
    <location>
        <begin position="780"/>
        <end position="820"/>
    </location>
</feature>
<evidence type="ECO:0000259" key="4">
    <source>
        <dbReference type="Pfam" id="PF25564"/>
    </source>
</evidence>
<evidence type="ECO:0000259" key="3">
    <source>
        <dbReference type="Pfam" id="PF21959"/>
    </source>
</evidence>
<dbReference type="InterPro" id="IPR057693">
    <property type="entry name" value="DUF7933"/>
</dbReference>
<evidence type="ECO:0000313" key="5">
    <source>
        <dbReference type="EMBL" id="AFZ17360.1"/>
    </source>
</evidence>
<protein>
    <submittedName>
        <fullName evidence="5">Conserved repeat protein</fullName>
    </submittedName>
</protein>
<keyword evidence="6" id="KW-1185">Reference proteome</keyword>
<organism evidence="5 6">
    <name type="scientific">Allocoleopsis franciscana PCC 7113</name>
    <dbReference type="NCBI Taxonomy" id="1173027"/>
    <lineage>
        <taxon>Bacteria</taxon>
        <taxon>Bacillati</taxon>
        <taxon>Cyanobacteriota</taxon>
        <taxon>Cyanophyceae</taxon>
        <taxon>Coleofasciculales</taxon>
        <taxon>Coleofasciculaceae</taxon>
        <taxon>Allocoleopsis</taxon>
        <taxon>Allocoleopsis franciscana</taxon>
    </lineage>
</organism>
<feature type="compositionally biased region" description="Low complexity" evidence="1">
    <location>
        <begin position="639"/>
        <end position="656"/>
    </location>
</feature>
<dbReference type="SUPFAM" id="SSF50952">
    <property type="entry name" value="Soluble quinoprotein glucose dehydrogenase"/>
    <property type="match status" value="1"/>
</dbReference>
<dbReference type="eggNOG" id="COG3391">
    <property type="taxonomic scope" value="Bacteria"/>
</dbReference>
<dbReference type="PATRIC" id="fig|1173027.3.peg.1650"/>
<evidence type="ECO:0000313" key="6">
    <source>
        <dbReference type="Proteomes" id="UP000010471"/>
    </source>
</evidence>
<dbReference type="HOGENOM" id="CLU_300872_0_0_3"/>
<reference evidence="5 6" key="1">
    <citation type="submission" date="2012-06" db="EMBL/GenBank/DDBJ databases">
        <title>Finished chromosome of genome of Microcoleus sp. PCC 7113.</title>
        <authorList>
            <consortium name="US DOE Joint Genome Institute"/>
            <person name="Gugger M."/>
            <person name="Coursin T."/>
            <person name="Rippka R."/>
            <person name="Tandeau De Marsac N."/>
            <person name="Huntemann M."/>
            <person name="Wei C.-L."/>
            <person name="Han J."/>
            <person name="Detter J.C."/>
            <person name="Han C."/>
            <person name="Tapia R."/>
            <person name="Chen A."/>
            <person name="Kyrpides N."/>
            <person name="Mavromatis K."/>
            <person name="Markowitz V."/>
            <person name="Szeto E."/>
            <person name="Ivanova N."/>
            <person name="Pagani I."/>
            <person name="Pati A."/>
            <person name="Goodwin L."/>
            <person name="Nordberg H.P."/>
            <person name="Cantor M.N."/>
            <person name="Hua S.X."/>
            <person name="Woyke T."/>
            <person name="Kerfeld C.A."/>
        </authorList>
    </citation>
    <scope>NUCLEOTIDE SEQUENCE [LARGE SCALE GENOMIC DNA]</scope>
    <source>
        <strain evidence="5 6">PCC 7113</strain>
    </source>
</reference>
<keyword evidence="2" id="KW-0812">Transmembrane</keyword>
<feature type="compositionally biased region" description="Polar residues" evidence="1">
    <location>
        <begin position="614"/>
        <end position="638"/>
    </location>
</feature>
<dbReference type="PANTHER" id="PTHR34819">
    <property type="entry name" value="LARGE CYSTEINE-RICH PERIPLASMIC PROTEIN OMCB"/>
    <property type="match status" value="1"/>
</dbReference>
<dbReference type="STRING" id="1173027.Mic7113_1484"/>
<gene>
    <name evidence="5" type="ORF">Mic7113_1484</name>
</gene>
<dbReference type="InterPro" id="IPR051172">
    <property type="entry name" value="Chlamydia_OmcB"/>
</dbReference>
<feature type="transmembrane region" description="Helical" evidence="2">
    <location>
        <begin position="53"/>
        <end position="72"/>
    </location>
</feature>
<dbReference type="Proteomes" id="UP000010471">
    <property type="component" value="Chromosome"/>
</dbReference>
<name>K9WAF2_9CYAN</name>
<dbReference type="AlphaFoldDB" id="K9WAF2"/>
<dbReference type="InterPro" id="IPR047589">
    <property type="entry name" value="DUF11_rpt"/>
</dbReference>
<feature type="region of interest" description="Disordered" evidence="1">
    <location>
        <begin position="614"/>
        <end position="660"/>
    </location>
</feature>
<dbReference type="NCBIfam" id="TIGR01451">
    <property type="entry name" value="B_ant_repeat"/>
    <property type="match status" value="2"/>
</dbReference>
<accession>K9WAF2</accession>
<dbReference type="RefSeq" id="WP_015181516.1">
    <property type="nucleotide sequence ID" value="NC_019738.1"/>
</dbReference>
<dbReference type="Pfam" id="PF21959">
    <property type="entry name" value="DUF6923"/>
    <property type="match status" value="1"/>
</dbReference>
<evidence type="ECO:0000256" key="1">
    <source>
        <dbReference type="SAM" id="MobiDB-lite"/>
    </source>
</evidence>
<feature type="compositionally biased region" description="Polar residues" evidence="1">
    <location>
        <begin position="557"/>
        <end position="574"/>
    </location>
</feature>
<feature type="region of interest" description="Disordered" evidence="1">
    <location>
        <begin position="557"/>
        <end position="583"/>
    </location>
</feature>
<dbReference type="EMBL" id="CP003630">
    <property type="protein sequence ID" value="AFZ17360.1"/>
    <property type="molecule type" value="Genomic_DNA"/>
</dbReference>
<sequence length="994" mass="105087">MQRNSSRFGVQTWKKKVRILISLLKFSANKILPRRSQGAISGYPKGSLMFRKFGYALISLLTLVAVVVGYYSPALTQSVPAPDSFICDRTLYISQGLLNQNSTLSSVITTPNFALNTVGTATVQYNAIGLNVRDGFIYGIAPQSDPGSNLPPTIYRINNTGAATAIGAPQPNGAIVFDPIPNGNPNQSFAFAGDINRNGIYFVYVTNIPAPGNNLFAIDLATNPNTPTMVSSLRVQRADGTSPDLSDISFNPVDDQLYAFDSFRVNGQPSSQGQMARIDTTTGAVTYFGATQPNVGIVGASFFDAFGNFYTYETTGNISVARNLSSSNPVVFSPLGNAGVVQRFDGASCAFAPVAEKIVEPQSVAANGIITYRYRLANQLGQPLSTANLSFTDQLPAGLTYVDQTLNNTSVGGTPNAYGGTPLLQIAGITIPPRGFVEISVNVRVSLTASPGTVLNQATINNVPSVPGVTLPPTIPSDFPPTGIYPDPTPLVITPAPPTPRIGLAKRVASSVNLGNGVFRVTYALVVSNLGNVDLNNVQVTEDLTTTFANATSFTVAPNSVSSPSGDLTPNPNYNGRADNPNLLTGTTNTLTVGQSKTIQFIVDVTPGANLGPYNNQAVASGTDPNGQTVTDLSQNGTNSDPDNDGNPANNNDPTPVNFNQTPALGVAKEVVSIVPADAGNSTVTYRIRARNYGQENLTNLQLTENLTTTFDNIPFTVPANSVTSPNGNLTPNSNYNGRTDINLLVGTDTLAVGETKVIEFIVIITPGNQTRTYENLVQGTAQSPSGSVSDQSQAGINPDPDNDGNPTNNNDPTPLDVGPNLRLVKRITNVIRSGAPISGIDFQSFVDNLNDRNDNVSGWSQLPGGVLTGVFRIGSDALLQTGDEVEYTVYFLSDGTQLVTDAKVCDPIPEKTTFIPDSFQAGQGILLNQQTTNTSLTNALDTDQGTFFSRLTPVTSPCPNTNNSNGSILVNLGDLPATPPNNVGFIRFRVRID</sequence>
<keyword evidence="2" id="KW-1133">Transmembrane helix</keyword>